<proteinExistence type="predicted"/>
<sequence>MRELAPRRLKLPPNSRGVLLRFENDKITYAPIFKKGIFIFGKYYTPKHFEGEVKLCTIRGNGEWALLKKGNDWKAFKVLNEVSDGDKIYLKIKKVHHFPRHLTSLLQPKLRLKVLDYSILVKVEFLDKEVLYNFKKLLEVNEFACEKGRDSWRRLVDNGLVLGNCIGSTFKPTISLMGEEAILMRGYLSSLLNALSLPPDTFENWYDDDLKEVILEGIDANLPVELRDYQRDAVERALTYLAFQGAITVQAPTGSGKTEIALAISKIIKENLNRKIMYLAMSRSLVNQTAERALRYGFKAISMRSYDYPMDDDFLAITAQSLVRTLKKGVPDWLKEFNEEKGLVIIDEAHHVPASTMLYILERLDKTLRLALSATPWREDGLEGSFYGHVGRPEVRIEALDLLRRGYIANFKVIRYKLHIPYELLEGLFEKELLFSLYKSLKNDVGGVILRGKRIEVGSKEGHAVIWLYRGRPVIKVYGSESFEIKIKDMVMRKYKGLKYLALESTLSKLERRTKAIAKIALGQPRPCLVITKRVVDAKNIAKALGAPLVTGESDEEERERVFEGLRRGEIGIAVATSIVDEGIDIPNLKSVVLSLGGKSHIKTVQRVGRALRGGKEIAIIAEIVDVIDGHSGLKEIFLRHSRERLKALKRVFGDVEILEKDVFV</sequence>
<dbReference type="SUPFAM" id="SSF52540">
    <property type="entry name" value="P-loop containing nucleoside triphosphate hydrolases"/>
    <property type="match status" value="1"/>
</dbReference>
<dbReference type="SMART" id="SM00490">
    <property type="entry name" value="HELICc"/>
    <property type="match status" value="1"/>
</dbReference>
<dbReference type="GO" id="GO:0140097">
    <property type="term" value="F:catalytic activity, acting on DNA"/>
    <property type="evidence" value="ECO:0007669"/>
    <property type="project" value="UniProtKB-ARBA"/>
</dbReference>
<dbReference type="Proteomes" id="UP001063698">
    <property type="component" value="Chromosome"/>
</dbReference>
<gene>
    <name evidence="7" type="ORF">IPA_09020</name>
</gene>
<dbReference type="InterPro" id="IPR006935">
    <property type="entry name" value="Helicase/UvrB_N"/>
</dbReference>
<evidence type="ECO:0008006" key="9">
    <source>
        <dbReference type="Google" id="ProtNLM"/>
    </source>
</evidence>
<feature type="domain" description="Helicase ATP-binding" evidence="5">
    <location>
        <begin position="238"/>
        <end position="394"/>
    </location>
</feature>
<evidence type="ECO:0000259" key="6">
    <source>
        <dbReference type="PROSITE" id="PS51194"/>
    </source>
</evidence>
<evidence type="ECO:0000256" key="4">
    <source>
        <dbReference type="ARBA" id="ARBA00022840"/>
    </source>
</evidence>
<dbReference type="Pfam" id="PF04851">
    <property type="entry name" value="ResIII"/>
    <property type="match status" value="1"/>
</dbReference>
<keyword evidence="3" id="KW-0347">Helicase</keyword>
<evidence type="ECO:0000256" key="2">
    <source>
        <dbReference type="ARBA" id="ARBA00022801"/>
    </source>
</evidence>
<dbReference type="CDD" id="cd17926">
    <property type="entry name" value="DEXHc_RE"/>
    <property type="match status" value="1"/>
</dbReference>
<dbReference type="PROSITE" id="PS51192">
    <property type="entry name" value="HELICASE_ATP_BIND_1"/>
    <property type="match status" value="1"/>
</dbReference>
<evidence type="ECO:0000313" key="8">
    <source>
        <dbReference type="Proteomes" id="UP001063698"/>
    </source>
</evidence>
<dbReference type="InterPro" id="IPR001650">
    <property type="entry name" value="Helicase_C-like"/>
</dbReference>
<dbReference type="SMART" id="SM00487">
    <property type="entry name" value="DEXDc"/>
    <property type="match status" value="1"/>
</dbReference>
<protein>
    <recommendedName>
        <fullName evidence="9">DEAD/DEAH box helicase</fullName>
    </recommendedName>
</protein>
<dbReference type="InterPro" id="IPR050615">
    <property type="entry name" value="ATP-dep_DNA_Helicase"/>
</dbReference>
<dbReference type="GO" id="GO:0005524">
    <property type="term" value="F:ATP binding"/>
    <property type="evidence" value="ECO:0007669"/>
    <property type="project" value="UniProtKB-KW"/>
</dbReference>
<keyword evidence="1" id="KW-0547">Nucleotide-binding</keyword>
<dbReference type="GO" id="GO:0003677">
    <property type="term" value="F:DNA binding"/>
    <property type="evidence" value="ECO:0007669"/>
    <property type="project" value="InterPro"/>
</dbReference>
<evidence type="ECO:0000256" key="3">
    <source>
        <dbReference type="ARBA" id="ARBA00022806"/>
    </source>
</evidence>
<dbReference type="Gene3D" id="3.40.50.300">
    <property type="entry name" value="P-loop containing nucleotide triphosphate hydrolases"/>
    <property type="match status" value="2"/>
</dbReference>
<evidence type="ECO:0000259" key="5">
    <source>
        <dbReference type="PROSITE" id="PS51192"/>
    </source>
</evidence>
<keyword evidence="4" id="KW-0067">ATP-binding</keyword>
<dbReference type="EMBL" id="CP006868">
    <property type="protein sequence ID" value="UXD22860.1"/>
    <property type="molecule type" value="Genomic_DNA"/>
</dbReference>
<dbReference type="AlphaFoldDB" id="A0A977PM09"/>
<feature type="domain" description="Helicase C-terminal" evidence="6">
    <location>
        <begin position="502"/>
        <end position="657"/>
    </location>
</feature>
<evidence type="ECO:0000313" key="7">
    <source>
        <dbReference type="EMBL" id="UXD22860.1"/>
    </source>
</evidence>
<dbReference type="KEGG" id="ipc:IPA_09020"/>
<organism evidence="7 8">
    <name type="scientific">Ignicoccus pacificus DSM 13166</name>
    <dbReference type="NCBI Taxonomy" id="940294"/>
    <lineage>
        <taxon>Archaea</taxon>
        <taxon>Thermoproteota</taxon>
        <taxon>Thermoprotei</taxon>
        <taxon>Desulfurococcales</taxon>
        <taxon>Desulfurococcaceae</taxon>
        <taxon>Ignicoccus</taxon>
    </lineage>
</organism>
<dbReference type="PROSITE" id="PS51194">
    <property type="entry name" value="HELICASE_CTER"/>
    <property type="match status" value="1"/>
</dbReference>
<keyword evidence="8" id="KW-1185">Reference proteome</keyword>
<dbReference type="InterPro" id="IPR027417">
    <property type="entry name" value="P-loop_NTPase"/>
</dbReference>
<reference evidence="7" key="1">
    <citation type="submission" date="2013-11" db="EMBL/GenBank/DDBJ databases">
        <title>Comparative genomics of Ignicoccus.</title>
        <authorList>
            <person name="Podar M."/>
        </authorList>
    </citation>
    <scope>NUCLEOTIDE SEQUENCE</scope>
    <source>
        <strain evidence="7">DSM 13166</strain>
    </source>
</reference>
<dbReference type="InterPro" id="IPR014001">
    <property type="entry name" value="Helicase_ATP-bd"/>
</dbReference>
<keyword evidence="2" id="KW-0378">Hydrolase</keyword>
<evidence type="ECO:0000256" key="1">
    <source>
        <dbReference type="ARBA" id="ARBA00022741"/>
    </source>
</evidence>
<dbReference type="PANTHER" id="PTHR11274">
    <property type="entry name" value="RAD25/XP-B DNA REPAIR HELICASE"/>
    <property type="match status" value="1"/>
</dbReference>
<dbReference type="PANTHER" id="PTHR11274:SF0">
    <property type="entry name" value="GENERAL TRANSCRIPTION AND DNA REPAIR FACTOR IIH HELICASE SUBUNIT XPB"/>
    <property type="match status" value="1"/>
</dbReference>
<dbReference type="GO" id="GO:0004386">
    <property type="term" value="F:helicase activity"/>
    <property type="evidence" value="ECO:0007669"/>
    <property type="project" value="UniProtKB-KW"/>
</dbReference>
<name>A0A977PM09_9CREN</name>
<dbReference type="Pfam" id="PF00271">
    <property type="entry name" value="Helicase_C"/>
    <property type="match status" value="1"/>
</dbReference>
<dbReference type="GO" id="GO:0016787">
    <property type="term" value="F:hydrolase activity"/>
    <property type="evidence" value="ECO:0007669"/>
    <property type="project" value="UniProtKB-KW"/>
</dbReference>
<accession>A0A977PM09</accession>